<dbReference type="EMBL" id="CAJOAZ010004082">
    <property type="protein sequence ID" value="CAF4043219.1"/>
    <property type="molecule type" value="Genomic_DNA"/>
</dbReference>
<dbReference type="Gene3D" id="2.100.10.30">
    <property type="entry name" value="Jacalin-like lectin domain"/>
    <property type="match status" value="1"/>
</dbReference>
<dbReference type="OrthoDB" id="2415936at2759"/>
<dbReference type="InterPro" id="IPR052321">
    <property type="entry name" value="PolyBind_ProtTraffic"/>
</dbReference>
<evidence type="ECO:0000256" key="3">
    <source>
        <dbReference type="SAM" id="SignalP"/>
    </source>
</evidence>
<dbReference type="SMART" id="SM00915">
    <property type="entry name" value="Jacalin"/>
    <property type="match status" value="1"/>
</dbReference>
<proteinExistence type="predicted"/>
<dbReference type="Proteomes" id="UP000663845">
    <property type="component" value="Unassembled WGS sequence"/>
</dbReference>
<evidence type="ECO:0000313" key="6">
    <source>
        <dbReference type="EMBL" id="CAF1477559.1"/>
    </source>
</evidence>
<dbReference type="Proteomes" id="UP000663844">
    <property type="component" value="Unassembled WGS sequence"/>
</dbReference>
<feature type="signal peptide" evidence="3">
    <location>
        <begin position="1"/>
        <end position="21"/>
    </location>
</feature>
<feature type="domain" description="Jacalin-type lectin" evidence="4">
    <location>
        <begin position="84"/>
        <end position="228"/>
    </location>
</feature>
<dbReference type="EMBL" id="CAJNOE010001915">
    <property type="protein sequence ID" value="CAF1457988.1"/>
    <property type="molecule type" value="Genomic_DNA"/>
</dbReference>
<keyword evidence="1 3" id="KW-0732">Signal</keyword>
<evidence type="ECO:0000259" key="4">
    <source>
        <dbReference type="PROSITE" id="PS51752"/>
    </source>
</evidence>
<dbReference type="EMBL" id="CAJOAY010001974">
    <property type="protein sequence ID" value="CAF3907805.1"/>
    <property type="molecule type" value="Genomic_DNA"/>
</dbReference>
<organism evidence="7 11">
    <name type="scientific">Adineta steineri</name>
    <dbReference type="NCBI Taxonomy" id="433720"/>
    <lineage>
        <taxon>Eukaryota</taxon>
        <taxon>Metazoa</taxon>
        <taxon>Spiralia</taxon>
        <taxon>Gnathifera</taxon>
        <taxon>Rotifera</taxon>
        <taxon>Eurotatoria</taxon>
        <taxon>Bdelloidea</taxon>
        <taxon>Adinetida</taxon>
        <taxon>Adinetidae</taxon>
        <taxon>Adineta</taxon>
    </lineage>
</organism>
<sequence>MHFSWFVVLIVGFATVAVVQSSNRKRSSYYQASRIHGDSNEFNRRLMNFLIRNAAQESREDEDDIEEAQLRDETAPSGVLAGPIHVGSAKGGKSSNDINDIGNKDLFIPQEIHMTTANYRKRGLHLSSIQITYKGLKGEVVNGSTRGKEKSDICDSTLMPGEQIVKVTVATDGYVVGLQFTTNTGRTTPWCGGASGTKFTEEYPGHVLSYIAATSGTIIDSLQFFWVAESALNPATIGAAGCDKVCYFSQTYTSTATTCGLTCAGGIYNGIGPLTTCNSSSTFCRGGQVTLVRNTYTDRTADCANSGNVGCGVNTNTAESQF</sequence>
<dbReference type="Proteomes" id="UP000663868">
    <property type="component" value="Unassembled WGS sequence"/>
</dbReference>
<protein>
    <recommendedName>
        <fullName evidence="4">Jacalin-type lectin domain-containing protein</fullName>
    </recommendedName>
</protein>
<evidence type="ECO:0000313" key="9">
    <source>
        <dbReference type="EMBL" id="CAF4043219.1"/>
    </source>
</evidence>
<reference evidence="7" key="1">
    <citation type="submission" date="2021-02" db="EMBL/GenBank/DDBJ databases">
        <authorList>
            <person name="Nowell W R."/>
        </authorList>
    </citation>
    <scope>NUCLEOTIDE SEQUENCE</scope>
</reference>
<dbReference type="Proteomes" id="UP000663891">
    <property type="component" value="Unassembled WGS sequence"/>
</dbReference>
<dbReference type="InterPro" id="IPR036404">
    <property type="entry name" value="Jacalin-like_lectin_dom_sf"/>
</dbReference>
<dbReference type="SUPFAM" id="SSF51101">
    <property type="entry name" value="Mannose-binding lectins"/>
    <property type="match status" value="1"/>
</dbReference>
<evidence type="ECO:0000313" key="8">
    <source>
        <dbReference type="EMBL" id="CAF3907805.1"/>
    </source>
</evidence>
<dbReference type="Pfam" id="PF01419">
    <property type="entry name" value="Jacalin"/>
    <property type="match status" value="1"/>
</dbReference>
<dbReference type="InterPro" id="IPR001229">
    <property type="entry name" value="Jacalin-like_lectin_dom"/>
</dbReference>
<accession>A0A815RQ08</accession>
<feature type="chain" id="PRO_5035687879" description="Jacalin-type lectin domain-containing protein" evidence="3">
    <location>
        <begin position="22"/>
        <end position="322"/>
    </location>
</feature>
<dbReference type="EMBL" id="CAJOBB010008031">
    <property type="protein sequence ID" value="CAF4199680.1"/>
    <property type="molecule type" value="Genomic_DNA"/>
</dbReference>
<dbReference type="EMBL" id="CAJNOG010001925">
    <property type="protein sequence ID" value="CAF1480005.1"/>
    <property type="molecule type" value="Genomic_DNA"/>
</dbReference>
<comment type="caution">
    <text evidence="7">The sequence shown here is derived from an EMBL/GenBank/DDBJ whole genome shotgun (WGS) entry which is preliminary data.</text>
</comment>
<evidence type="ECO:0000313" key="10">
    <source>
        <dbReference type="EMBL" id="CAF4199680.1"/>
    </source>
</evidence>
<dbReference type="Proteomes" id="UP000663860">
    <property type="component" value="Unassembled WGS sequence"/>
</dbReference>
<evidence type="ECO:0000256" key="2">
    <source>
        <dbReference type="ARBA" id="ARBA00022734"/>
    </source>
</evidence>
<evidence type="ECO:0000313" key="11">
    <source>
        <dbReference type="Proteomes" id="UP000663845"/>
    </source>
</evidence>
<dbReference type="Proteomes" id="UP000663881">
    <property type="component" value="Unassembled WGS sequence"/>
</dbReference>
<evidence type="ECO:0000313" key="7">
    <source>
        <dbReference type="EMBL" id="CAF1480005.1"/>
    </source>
</evidence>
<evidence type="ECO:0000313" key="5">
    <source>
        <dbReference type="EMBL" id="CAF1457988.1"/>
    </source>
</evidence>
<dbReference type="PANTHER" id="PTHR33589">
    <property type="entry name" value="OS11G0524900 PROTEIN"/>
    <property type="match status" value="1"/>
</dbReference>
<dbReference type="EMBL" id="CAJNON010001650">
    <property type="protein sequence ID" value="CAF1477559.1"/>
    <property type="molecule type" value="Genomic_DNA"/>
</dbReference>
<evidence type="ECO:0000256" key="1">
    <source>
        <dbReference type="ARBA" id="ARBA00022729"/>
    </source>
</evidence>
<keyword evidence="2" id="KW-0430">Lectin</keyword>
<dbReference type="AlphaFoldDB" id="A0A815RQ08"/>
<dbReference type="GO" id="GO:0030246">
    <property type="term" value="F:carbohydrate binding"/>
    <property type="evidence" value="ECO:0007669"/>
    <property type="project" value="UniProtKB-KW"/>
</dbReference>
<gene>
    <name evidence="5" type="ORF">IZO911_LOCUS42758</name>
    <name evidence="7" type="ORF">JYZ213_LOCUS42316</name>
    <name evidence="10" type="ORF">KXQ929_LOCUS40031</name>
    <name evidence="8" type="ORF">OKA104_LOCUS24550</name>
    <name evidence="9" type="ORF">OXD698_LOCUS32049</name>
    <name evidence="6" type="ORF">VCS650_LOCUS40978</name>
</gene>
<dbReference type="PANTHER" id="PTHR33589:SF3">
    <property type="entry name" value="ZYMOGEN GRANULE MEMBRANE PROTEIN 16-LIKE"/>
    <property type="match status" value="1"/>
</dbReference>
<dbReference type="PROSITE" id="PS51752">
    <property type="entry name" value="JACALIN_LECTIN"/>
    <property type="match status" value="1"/>
</dbReference>
<name>A0A815RQ08_9BILA</name>